<proteinExistence type="predicted"/>
<keyword evidence="3" id="KW-0648">Protein biosynthesis</keyword>
<evidence type="ECO:0000256" key="1">
    <source>
        <dbReference type="ARBA" id="ARBA00022490"/>
    </source>
</evidence>
<gene>
    <name evidence="5" type="ORF">Tsubulata_007278</name>
</gene>
<dbReference type="Gene3D" id="3.30.70.240">
    <property type="match status" value="1"/>
</dbReference>
<dbReference type="InterPro" id="IPR000640">
    <property type="entry name" value="EFG_V-like"/>
</dbReference>
<dbReference type="InterPro" id="IPR035647">
    <property type="entry name" value="EFG_III/V"/>
</dbReference>
<sequence>MGLKKSVLVYVKKRLFVLWLGKKLELINKNAILKKEEVVDGHPRRAMEYSVSQIVRVVHLEFCFKEEFTGGEEMIPASDKASFFAGKLSTGLKVRIMGPNYVPGEKKDLSGKNVQGITVIWLGKKQEMVGDVPCGNTVAMVGLDQFVSKKLRVKDLANGPEATTGLHGWQPSPESQTLHGGKANGGWTYVLRAPLMMRAALVRGMILRLAPRMSCRLCLWSLILLTKTGPDMVFDMCNGVHYLNEIKDSDGFQGASKAPALCCFEVFDVLLPADAIHGGQVIPTTARRIIFASQLTAKPRLLEAVYLVDIKAPENALGGIYGVLNQKRGHVFEEMQRPGTPLYNIKAYLPVIESFGFSSTLTGQALPQCVFDHWDLLNADAIHRGGGQVPRRVIYAASQLMIAKPRSLLEPVYLVEIQAPEKALATAALYNIISAYYFHVIESFGYSTTLREATSGQALDHWDLLNADPLQAAGPQAASLRGRA</sequence>
<dbReference type="SUPFAM" id="SSF54980">
    <property type="entry name" value="EF-G C-terminal domain-like"/>
    <property type="match status" value="2"/>
</dbReference>
<evidence type="ECO:0000313" key="6">
    <source>
        <dbReference type="Proteomes" id="UP001141552"/>
    </source>
</evidence>
<reference evidence="5" key="1">
    <citation type="submission" date="2022-02" db="EMBL/GenBank/DDBJ databases">
        <authorList>
            <person name="Henning P.M."/>
            <person name="McCubbin A.G."/>
            <person name="Shore J.S."/>
        </authorList>
    </citation>
    <scope>NUCLEOTIDE SEQUENCE</scope>
    <source>
        <strain evidence="5">F60SS</strain>
        <tissue evidence="5">Leaves</tissue>
    </source>
</reference>
<dbReference type="InterPro" id="IPR020568">
    <property type="entry name" value="Ribosomal_Su5_D2-typ_SF"/>
</dbReference>
<dbReference type="GO" id="GO:0003924">
    <property type="term" value="F:GTPase activity"/>
    <property type="evidence" value="ECO:0007669"/>
    <property type="project" value="TreeGrafter"/>
</dbReference>
<dbReference type="OrthoDB" id="203at2759"/>
<name>A0A9Q0GG34_9ROSI</name>
<dbReference type="PANTHER" id="PTHR42908:SF10">
    <property type="entry name" value="EUKARYOTIC TRANSLATION ELONGATION FACTOR 2"/>
    <property type="match status" value="1"/>
</dbReference>
<dbReference type="GO" id="GO:1990904">
    <property type="term" value="C:ribonucleoprotein complex"/>
    <property type="evidence" value="ECO:0007669"/>
    <property type="project" value="TreeGrafter"/>
</dbReference>
<evidence type="ECO:0000256" key="2">
    <source>
        <dbReference type="ARBA" id="ARBA00022768"/>
    </source>
</evidence>
<dbReference type="Proteomes" id="UP001141552">
    <property type="component" value="Unassembled WGS sequence"/>
</dbReference>
<keyword evidence="6" id="KW-1185">Reference proteome</keyword>
<comment type="caution">
    <text evidence="5">The sequence shown here is derived from an EMBL/GenBank/DDBJ whole genome shotgun (WGS) entry which is preliminary data.</text>
</comment>
<dbReference type="SUPFAM" id="SSF50447">
    <property type="entry name" value="Translation proteins"/>
    <property type="match status" value="1"/>
</dbReference>
<evidence type="ECO:0000313" key="5">
    <source>
        <dbReference type="EMBL" id="KAJ4849430.1"/>
    </source>
</evidence>
<dbReference type="Gene3D" id="2.40.30.10">
    <property type="entry name" value="Translation factors"/>
    <property type="match status" value="1"/>
</dbReference>
<dbReference type="Pfam" id="PF00679">
    <property type="entry name" value="EFG_C"/>
    <property type="match status" value="1"/>
</dbReference>
<dbReference type="GO" id="GO:0003746">
    <property type="term" value="F:translation elongation factor activity"/>
    <property type="evidence" value="ECO:0007669"/>
    <property type="project" value="UniProtKB-KW"/>
</dbReference>
<dbReference type="InterPro" id="IPR009000">
    <property type="entry name" value="Transl_B-barrel_sf"/>
</dbReference>
<evidence type="ECO:0000259" key="4">
    <source>
        <dbReference type="SMART" id="SM00838"/>
    </source>
</evidence>
<keyword evidence="2" id="KW-0251">Elongation factor</keyword>
<dbReference type="GO" id="GO:0005829">
    <property type="term" value="C:cytosol"/>
    <property type="evidence" value="ECO:0007669"/>
    <property type="project" value="TreeGrafter"/>
</dbReference>
<feature type="domain" description="Elongation factor EFG" evidence="4">
    <location>
        <begin position="300"/>
        <end position="385"/>
    </location>
</feature>
<dbReference type="PANTHER" id="PTHR42908">
    <property type="entry name" value="TRANSLATION ELONGATION FACTOR-RELATED"/>
    <property type="match status" value="1"/>
</dbReference>
<keyword evidence="1" id="KW-0963">Cytoplasm</keyword>
<dbReference type="CDD" id="cd16268">
    <property type="entry name" value="EF2_II"/>
    <property type="match status" value="1"/>
</dbReference>
<dbReference type="EMBL" id="JAKUCV010000610">
    <property type="protein sequence ID" value="KAJ4849430.1"/>
    <property type="molecule type" value="Genomic_DNA"/>
</dbReference>
<evidence type="ECO:0000256" key="3">
    <source>
        <dbReference type="ARBA" id="ARBA00022917"/>
    </source>
</evidence>
<dbReference type="SMART" id="SM00838">
    <property type="entry name" value="EFG_C"/>
    <property type="match status" value="1"/>
</dbReference>
<accession>A0A9Q0GG34</accession>
<dbReference type="CDD" id="cd04096">
    <property type="entry name" value="eEF2_snRNP_like_C"/>
    <property type="match status" value="1"/>
</dbReference>
<protein>
    <recommendedName>
        <fullName evidence="4">Elongation factor EFG domain-containing protein</fullName>
    </recommendedName>
</protein>
<organism evidence="5 6">
    <name type="scientific">Turnera subulata</name>
    <dbReference type="NCBI Taxonomy" id="218843"/>
    <lineage>
        <taxon>Eukaryota</taxon>
        <taxon>Viridiplantae</taxon>
        <taxon>Streptophyta</taxon>
        <taxon>Embryophyta</taxon>
        <taxon>Tracheophyta</taxon>
        <taxon>Spermatophyta</taxon>
        <taxon>Magnoliopsida</taxon>
        <taxon>eudicotyledons</taxon>
        <taxon>Gunneridae</taxon>
        <taxon>Pentapetalae</taxon>
        <taxon>rosids</taxon>
        <taxon>fabids</taxon>
        <taxon>Malpighiales</taxon>
        <taxon>Passifloraceae</taxon>
        <taxon>Turnera</taxon>
    </lineage>
</organism>
<dbReference type="GO" id="GO:0043022">
    <property type="term" value="F:ribosome binding"/>
    <property type="evidence" value="ECO:0007669"/>
    <property type="project" value="TreeGrafter"/>
</dbReference>
<dbReference type="SUPFAM" id="SSF54211">
    <property type="entry name" value="Ribosomal protein S5 domain 2-like"/>
    <property type="match status" value="1"/>
</dbReference>
<reference evidence="5" key="2">
    <citation type="journal article" date="2023" name="Plants (Basel)">
        <title>Annotation of the Turnera subulata (Passifloraceae) Draft Genome Reveals the S-Locus Evolved after the Divergence of Turneroideae from Passifloroideae in a Stepwise Manner.</title>
        <authorList>
            <person name="Henning P.M."/>
            <person name="Roalson E.H."/>
            <person name="Mir W."/>
            <person name="McCubbin A.G."/>
            <person name="Shore J.S."/>
        </authorList>
    </citation>
    <scope>NUCLEOTIDE SEQUENCE</scope>
    <source>
        <strain evidence="5">F60SS</strain>
    </source>
</reference>
<dbReference type="AlphaFoldDB" id="A0A9Q0GG34"/>